<keyword evidence="5" id="KW-1185">Reference proteome</keyword>
<dbReference type="InterPro" id="IPR051556">
    <property type="entry name" value="N-term/lysine_N-AcTrnsfr"/>
</dbReference>
<keyword evidence="2" id="KW-0012">Acyltransferase</keyword>
<proteinExistence type="predicted"/>
<protein>
    <submittedName>
        <fullName evidence="4">GNAT family N-acetyltransferase</fullName>
    </submittedName>
</protein>
<accession>A0A931E3S4</accession>
<dbReference type="Pfam" id="PF00583">
    <property type="entry name" value="Acetyltransf_1"/>
    <property type="match status" value="1"/>
</dbReference>
<dbReference type="Proteomes" id="UP000628448">
    <property type="component" value="Unassembled WGS sequence"/>
</dbReference>
<reference evidence="4" key="1">
    <citation type="submission" date="2020-11" db="EMBL/GenBank/DDBJ databases">
        <title>Bacterial whole genome sequence for Panacibacter sp. DH6.</title>
        <authorList>
            <person name="Le V."/>
            <person name="Ko S."/>
            <person name="Ahn C.-Y."/>
            <person name="Oh H.-M."/>
        </authorList>
    </citation>
    <scope>NUCLEOTIDE SEQUENCE</scope>
    <source>
        <strain evidence="4">DH6</strain>
    </source>
</reference>
<dbReference type="Gene3D" id="3.40.630.30">
    <property type="match status" value="1"/>
</dbReference>
<gene>
    <name evidence="4" type="ORF">I5907_12650</name>
</gene>
<evidence type="ECO:0000256" key="2">
    <source>
        <dbReference type="ARBA" id="ARBA00023315"/>
    </source>
</evidence>
<evidence type="ECO:0000313" key="5">
    <source>
        <dbReference type="Proteomes" id="UP000628448"/>
    </source>
</evidence>
<dbReference type="PROSITE" id="PS51186">
    <property type="entry name" value="GNAT"/>
    <property type="match status" value="1"/>
</dbReference>
<dbReference type="PANTHER" id="PTHR42919">
    <property type="entry name" value="N-ALPHA-ACETYLTRANSFERASE"/>
    <property type="match status" value="1"/>
</dbReference>
<dbReference type="SUPFAM" id="SSF55729">
    <property type="entry name" value="Acyl-CoA N-acyltransferases (Nat)"/>
    <property type="match status" value="1"/>
</dbReference>
<feature type="domain" description="N-acetyltransferase" evidence="3">
    <location>
        <begin position="15"/>
        <end position="174"/>
    </location>
</feature>
<name>A0A931E3S4_9BACT</name>
<dbReference type="EMBL" id="JADWYR010000002">
    <property type="protein sequence ID" value="MBG9377085.1"/>
    <property type="molecule type" value="Genomic_DNA"/>
</dbReference>
<dbReference type="PANTHER" id="PTHR42919:SF8">
    <property type="entry name" value="N-ALPHA-ACETYLTRANSFERASE 50"/>
    <property type="match status" value="1"/>
</dbReference>
<dbReference type="InterPro" id="IPR016181">
    <property type="entry name" value="Acyl_CoA_acyltransferase"/>
</dbReference>
<dbReference type="AlphaFoldDB" id="A0A931E3S4"/>
<dbReference type="GO" id="GO:0016747">
    <property type="term" value="F:acyltransferase activity, transferring groups other than amino-acyl groups"/>
    <property type="evidence" value="ECO:0007669"/>
    <property type="project" value="InterPro"/>
</dbReference>
<sequence length="177" mass="20328">MGGISIQSLGAANVDALRQLSVDTFTDTYARYNTQEDMFLYINKHFSAEQLLTEIKEACNFFFGAFSNDGQMVGYVKLRTSEKPAELATLKHIELERIYVSKAYHGKGLGSVIMQHCLAFALQQHYEVLWLGVWTKNEKAMAFYKKWGFEIFGKHTFMLGKDAQVDWLMKKHLNIPQ</sequence>
<evidence type="ECO:0000256" key="1">
    <source>
        <dbReference type="ARBA" id="ARBA00022679"/>
    </source>
</evidence>
<evidence type="ECO:0000313" key="4">
    <source>
        <dbReference type="EMBL" id="MBG9377085.1"/>
    </source>
</evidence>
<comment type="caution">
    <text evidence="4">The sequence shown here is derived from an EMBL/GenBank/DDBJ whole genome shotgun (WGS) entry which is preliminary data.</text>
</comment>
<evidence type="ECO:0000259" key="3">
    <source>
        <dbReference type="PROSITE" id="PS51186"/>
    </source>
</evidence>
<keyword evidence="1" id="KW-0808">Transferase</keyword>
<organism evidence="4 5">
    <name type="scientific">Panacibacter microcysteis</name>
    <dbReference type="NCBI Taxonomy" id="2793269"/>
    <lineage>
        <taxon>Bacteria</taxon>
        <taxon>Pseudomonadati</taxon>
        <taxon>Bacteroidota</taxon>
        <taxon>Chitinophagia</taxon>
        <taxon>Chitinophagales</taxon>
        <taxon>Chitinophagaceae</taxon>
        <taxon>Panacibacter</taxon>
    </lineage>
</organism>
<dbReference type="CDD" id="cd04301">
    <property type="entry name" value="NAT_SF"/>
    <property type="match status" value="1"/>
</dbReference>
<dbReference type="InterPro" id="IPR000182">
    <property type="entry name" value="GNAT_dom"/>
</dbReference>